<dbReference type="AlphaFoldDB" id="A0A919VFV4"/>
<evidence type="ECO:0000313" key="14">
    <source>
        <dbReference type="Proteomes" id="UP000606172"/>
    </source>
</evidence>
<feature type="transmembrane region" description="Helical" evidence="11">
    <location>
        <begin position="375"/>
        <end position="397"/>
    </location>
</feature>
<feature type="transmembrane region" description="Helical" evidence="11">
    <location>
        <begin position="403"/>
        <end position="424"/>
    </location>
</feature>
<feature type="transmembrane region" description="Helical" evidence="11">
    <location>
        <begin position="279"/>
        <end position="299"/>
    </location>
</feature>
<feature type="transmembrane region" description="Helical" evidence="11">
    <location>
        <begin position="311"/>
        <end position="330"/>
    </location>
</feature>
<evidence type="ECO:0000256" key="2">
    <source>
        <dbReference type="ARBA" id="ARBA00008240"/>
    </source>
</evidence>
<sequence>MAGIGPSNLLDRHERRRVLAACFTGTTIEWYDFFLYGSAAALIFAPQFFPSLSPFAGSLAAFATFAVGFIARPIGAIILAHYGDRYGRKSVLVASLMIMGLATVGIGLLPPYESIGVFAPIALVALRFLQGIGVGGEWGGAAMLAVEHAPANRRGFYGAFPQMGVPAGLVLANAALLAVTASLPANEFEAWGWRIPFLASVVLIGIGMFIRLKVVESPVFAAAAQRSELVRHPTLLVLRRHGKGIALAGGTFIAGNALGYLYMVYVLSYGSRVLELDRVVLLVAILAGAVLQLVLLPVFGALSDRIGRRLVYTWGTAACLLWSFAFFPLIDMRSSAGVAVAVVVMAGLLAPTFAAQSALFAELFPTPVRYSGSSLAYQMGAVLGGGLAPMVATALHGSGGSSVLVIAYMVGLCVVSLGCVLAIAETSGRTLTAPANIAEAPASGGAQ</sequence>
<keyword evidence="8 11" id="KW-0472">Membrane</keyword>
<keyword evidence="3" id="KW-0813">Transport</keyword>
<dbReference type="Proteomes" id="UP000606172">
    <property type="component" value="Unassembled WGS sequence"/>
</dbReference>
<evidence type="ECO:0000256" key="8">
    <source>
        <dbReference type="ARBA" id="ARBA00023136"/>
    </source>
</evidence>
<dbReference type="SUPFAM" id="SSF103473">
    <property type="entry name" value="MFS general substrate transporter"/>
    <property type="match status" value="1"/>
</dbReference>
<dbReference type="PANTHER" id="PTHR43045">
    <property type="entry name" value="SHIKIMATE TRANSPORTER"/>
    <property type="match status" value="1"/>
</dbReference>
<dbReference type="PROSITE" id="PS50850">
    <property type="entry name" value="MFS"/>
    <property type="match status" value="1"/>
</dbReference>
<gene>
    <name evidence="13" type="ORF">Ssi02_67150</name>
</gene>
<dbReference type="EMBL" id="BOOW01000045">
    <property type="protein sequence ID" value="GII96484.1"/>
    <property type="molecule type" value="Genomic_DNA"/>
</dbReference>
<feature type="transmembrane region" description="Helical" evidence="11">
    <location>
        <begin position="156"/>
        <end position="179"/>
    </location>
</feature>
<feature type="transmembrane region" description="Helical" evidence="11">
    <location>
        <begin position="336"/>
        <end position="363"/>
    </location>
</feature>
<accession>A0A919VFV4</accession>
<dbReference type="FunFam" id="1.20.1250.20:FF:000001">
    <property type="entry name" value="Dicarboxylate MFS transporter"/>
    <property type="match status" value="1"/>
</dbReference>
<evidence type="ECO:0000256" key="3">
    <source>
        <dbReference type="ARBA" id="ARBA00022448"/>
    </source>
</evidence>
<dbReference type="GO" id="GO:0015293">
    <property type="term" value="F:symporter activity"/>
    <property type="evidence" value="ECO:0007669"/>
    <property type="project" value="UniProtKB-KW"/>
</dbReference>
<evidence type="ECO:0000256" key="11">
    <source>
        <dbReference type="SAM" id="Phobius"/>
    </source>
</evidence>
<evidence type="ECO:0000256" key="9">
    <source>
        <dbReference type="ARBA" id="ARBA00037295"/>
    </source>
</evidence>
<dbReference type="InterPro" id="IPR005829">
    <property type="entry name" value="Sugar_transporter_CS"/>
</dbReference>
<feature type="domain" description="Major facilitator superfamily (MFS) profile" evidence="12">
    <location>
        <begin position="18"/>
        <end position="428"/>
    </location>
</feature>
<keyword evidence="5 11" id="KW-0812">Transmembrane</keyword>
<dbReference type="Gene3D" id="1.20.1250.20">
    <property type="entry name" value="MFS general substrate transporter like domains"/>
    <property type="match status" value="2"/>
</dbReference>
<comment type="caution">
    <text evidence="13">The sequence shown here is derived from an EMBL/GenBank/DDBJ whole genome shotgun (WGS) entry which is preliminary data.</text>
</comment>
<evidence type="ECO:0000256" key="10">
    <source>
        <dbReference type="ARBA" id="ARBA00039918"/>
    </source>
</evidence>
<evidence type="ECO:0000256" key="4">
    <source>
        <dbReference type="ARBA" id="ARBA00022475"/>
    </source>
</evidence>
<keyword evidence="4" id="KW-1003">Cell membrane</keyword>
<organism evidence="13 14">
    <name type="scientific">Sinosporangium siamense</name>
    <dbReference type="NCBI Taxonomy" id="1367973"/>
    <lineage>
        <taxon>Bacteria</taxon>
        <taxon>Bacillati</taxon>
        <taxon>Actinomycetota</taxon>
        <taxon>Actinomycetes</taxon>
        <taxon>Streptosporangiales</taxon>
        <taxon>Streptosporangiaceae</taxon>
        <taxon>Sinosporangium</taxon>
    </lineage>
</organism>
<reference evidence="13" key="1">
    <citation type="submission" date="2021-01" db="EMBL/GenBank/DDBJ databases">
        <title>Whole genome shotgun sequence of Sinosporangium siamense NBRC 109515.</title>
        <authorList>
            <person name="Komaki H."/>
            <person name="Tamura T."/>
        </authorList>
    </citation>
    <scope>NUCLEOTIDE SEQUENCE</scope>
    <source>
        <strain evidence="13">NBRC 109515</strain>
    </source>
</reference>
<keyword evidence="6" id="KW-0769">Symport</keyword>
<evidence type="ECO:0000256" key="6">
    <source>
        <dbReference type="ARBA" id="ARBA00022847"/>
    </source>
</evidence>
<proteinExistence type="inferred from homology"/>
<dbReference type="RefSeq" id="WP_204031482.1">
    <property type="nucleotide sequence ID" value="NZ_BOOW01000045.1"/>
</dbReference>
<dbReference type="PANTHER" id="PTHR43045:SF1">
    <property type="entry name" value="SHIKIMATE TRANSPORTER"/>
    <property type="match status" value="1"/>
</dbReference>
<dbReference type="InterPro" id="IPR036259">
    <property type="entry name" value="MFS_trans_sf"/>
</dbReference>
<name>A0A919VFV4_9ACTN</name>
<keyword evidence="7 11" id="KW-1133">Transmembrane helix</keyword>
<evidence type="ECO:0000256" key="7">
    <source>
        <dbReference type="ARBA" id="ARBA00022989"/>
    </source>
</evidence>
<comment type="similarity">
    <text evidence="2">Belongs to the major facilitator superfamily. Metabolite:H+ Symporter (MHS) family (TC 2.A.1.6) family.</text>
</comment>
<evidence type="ECO:0000256" key="5">
    <source>
        <dbReference type="ARBA" id="ARBA00022692"/>
    </source>
</evidence>
<dbReference type="InterPro" id="IPR011701">
    <property type="entry name" value="MFS"/>
</dbReference>
<dbReference type="GO" id="GO:0005886">
    <property type="term" value="C:plasma membrane"/>
    <property type="evidence" value="ECO:0007669"/>
    <property type="project" value="UniProtKB-SubCell"/>
</dbReference>
<feature type="transmembrane region" description="Helical" evidence="11">
    <location>
        <begin position="55"/>
        <end position="79"/>
    </location>
</feature>
<dbReference type="Pfam" id="PF07690">
    <property type="entry name" value="MFS_1"/>
    <property type="match status" value="1"/>
</dbReference>
<evidence type="ECO:0000313" key="13">
    <source>
        <dbReference type="EMBL" id="GII96484.1"/>
    </source>
</evidence>
<comment type="subcellular location">
    <subcellularLocation>
        <location evidence="1">Cell membrane</location>
        <topology evidence="1">Multi-pass membrane protein</topology>
    </subcellularLocation>
</comment>
<keyword evidence="14" id="KW-1185">Reference proteome</keyword>
<dbReference type="CDD" id="cd17369">
    <property type="entry name" value="MFS_ShiA_like"/>
    <property type="match status" value="1"/>
</dbReference>
<feature type="transmembrane region" description="Helical" evidence="11">
    <location>
        <begin position="245"/>
        <end position="267"/>
    </location>
</feature>
<evidence type="ECO:0000256" key="1">
    <source>
        <dbReference type="ARBA" id="ARBA00004651"/>
    </source>
</evidence>
<feature type="transmembrane region" description="Helical" evidence="11">
    <location>
        <begin position="91"/>
        <end position="109"/>
    </location>
</feature>
<evidence type="ECO:0000259" key="12">
    <source>
        <dbReference type="PROSITE" id="PS50850"/>
    </source>
</evidence>
<feature type="transmembrane region" description="Helical" evidence="11">
    <location>
        <begin position="191"/>
        <end position="210"/>
    </location>
</feature>
<comment type="function">
    <text evidence="9">May be a proton symporter involved in the uptake of osmolytes such as proline and glycine betaine.</text>
</comment>
<dbReference type="InterPro" id="IPR020846">
    <property type="entry name" value="MFS_dom"/>
</dbReference>
<protein>
    <recommendedName>
        <fullName evidence="10">Putative proline/betaine transporter</fullName>
    </recommendedName>
</protein>
<dbReference type="PROSITE" id="PS00217">
    <property type="entry name" value="SUGAR_TRANSPORT_2"/>
    <property type="match status" value="1"/>
</dbReference>